<name>A0ABV8CD17_9GAMM</name>
<protein>
    <recommendedName>
        <fullName evidence="3">Substrate of the Dot/Icm secretion system</fullName>
    </recommendedName>
</protein>
<sequence>MLTEEQALANLKSKLSSLNEKGNFEPNHITYQLHRIFSCFLVSTGTEVASFEAIYQPGLDILQADSSASALKQNIPSVDIEGIYKQSYDCLIIHQKNMKGKEPLSDDPFKKCETRKDVINVLAVKKMETKDITKQALYGCMIAVLNARSNYQKSAKKNSPIPAVETALNTLPYLGSAVCLSVCASELAMLYAIIYTTSKAGGYLETSRTGFGRALGKKIQELDGVTADIVNSLIAMTIKFNFSGLHLVGDYIQKMYHLVLNGQGNRKNNANNELASFLLLELDSDFKTPGLQACIEPFLKYKKQLAEQYFGEWRDGALKAKSVCSLVNAIHEIDAGELSEADKITQARTKVADLRRDSFFYKNTAAKVVRESLQEFNKLSGGTKGEILLQHLPLF</sequence>
<reference evidence="2" key="1">
    <citation type="journal article" date="2019" name="Int. J. Syst. Evol. Microbiol.">
        <title>The Global Catalogue of Microorganisms (GCM) 10K type strain sequencing project: providing services to taxonomists for standard genome sequencing and annotation.</title>
        <authorList>
            <consortium name="The Broad Institute Genomics Platform"/>
            <consortium name="The Broad Institute Genome Sequencing Center for Infectious Disease"/>
            <person name="Wu L."/>
            <person name="Ma J."/>
        </authorList>
    </citation>
    <scope>NUCLEOTIDE SEQUENCE [LARGE SCALE GENOMIC DNA]</scope>
    <source>
        <strain evidence="2">CCUG 59858</strain>
    </source>
</reference>
<evidence type="ECO:0008006" key="3">
    <source>
        <dbReference type="Google" id="ProtNLM"/>
    </source>
</evidence>
<dbReference type="RefSeq" id="WP_382340568.1">
    <property type="nucleotide sequence ID" value="NZ_JBHSAB010000001.1"/>
</dbReference>
<evidence type="ECO:0000313" key="2">
    <source>
        <dbReference type="Proteomes" id="UP001595758"/>
    </source>
</evidence>
<keyword evidence="2" id="KW-1185">Reference proteome</keyword>
<comment type="caution">
    <text evidence="1">The sequence shown here is derived from an EMBL/GenBank/DDBJ whole genome shotgun (WGS) entry which is preliminary data.</text>
</comment>
<evidence type="ECO:0000313" key="1">
    <source>
        <dbReference type="EMBL" id="MFC3907846.1"/>
    </source>
</evidence>
<gene>
    <name evidence="1" type="ORF">ACFORL_01960</name>
</gene>
<accession>A0ABV8CD17</accession>
<organism evidence="1 2">
    <name type="scientific">Legionella dresdenensis</name>
    <dbReference type="NCBI Taxonomy" id="450200"/>
    <lineage>
        <taxon>Bacteria</taxon>
        <taxon>Pseudomonadati</taxon>
        <taxon>Pseudomonadota</taxon>
        <taxon>Gammaproteobacteria</taxon>
        <taxon>Legionellales</taxon>
        <taxon>Legionellaceae</taxon>
        <taxon>Legionella</taxon>
    </lineage>
</organism>
<proteinExistence type="predicted"/>
<dbReference type="Proteomes" id="UP001595758">
    <property type="component" value="Unassembled WGS sequence"/>
</dbReference>
<dbReference type="EMBL" id="JBHSAB010000001">
    <property type="protein sequence ID" value="MFC3907846.1"/>
    <property type="molecule type" value="Genomic_DNA"/>
</dbReference>